<dbReference type="AlphaFoldDB" id="A0A7X0B1U8"/>
<feature type="transmembrane region" description="Helical" evidence="5">
    <location>
        <begin position="53"/>
        <end position="76"/>
    </location>
</feature>
<evidence type="ECO:0000256" key="4">
    <source>
        <dbReference type="ARBA" id="ARBA00023136"/>
    </source>
</evidence>
<feature type="transmembrane region" description="Helical" evidence="5">
    <location>
        <begin position="200"/>
        <end position="219"/>
    </location>
</feature>
<evidence type="ECO:0000256" key="2">
    <source>
        <dbReference type="ARBA" id="ARBA00022692"/>
    </source>
</evidence>
<dbReference type="Proteomes" id="UP000539175">
    <property type="component" value="Unassembled WGS sequence"/>
</dbReference>
<dbReference type="InterPro" id="IPR000412">
    <property type="entry name" value="ABC_2_transport"/>
</dbReference>
<feature type="transmembrane region" description="Helical" evidence="5">
    <location>
        <begin position="170"/>
        <end position="193"/>
    </location>
</feature>
<evidence type="ECO:0000313" key="7">
    <source>
        <dbReference type="EMBL" id="MBB6252654.1"/>
    </source>
</evidence>
<dbReference type="PRINTS" id="PR00164">
    <property type="entry name" value="ABC2TRNSPORT"/>
</dbReference>
<evidence type="ECO:0000256" key="5">
    <source>
        <dbReference type="RuleBase" id="RU361157"/>
    </source>
</evidence>
<dbReference type="InterPro" id="IPR047817">
    <property type="entry name" value="ABC2_TM_bact-type"/>
</dbReference>
<keyword evidence="5" id="KW-0813">Transport</keyword>
<feature type="transmembrane region" description="Helical" evidence="5">
    <location>
        <begin position="136"/>
        <end position="164"/>
    </location>
</feature>
<organism evidence="7 8">
    <name type="scientific">Nitrospirillum iridis</name>
    <dbReference type="NCBI Taxonomy" id="765888"/>
    <lineage>
        <taxon>Bacteria</taxon>
        <taxon>Pseudomonadati</taxon>
        <taxon>Pseudomonadota</taxon>
        <taxon>Alphaproteobacteria</taxon>
        <taxon>Rhodospirillales</taxon>
        <taxon>Azospirillaceae</taxon>
        <taxon>Nitrospirillum</taxon>
    </lineage>
</organism>
<reference evidence="7 8" key="1">
    <citation type="submission" date="2020-08" db="EMBL/GenBank/DDBJ databases">
        <title>Genomic Encyclopedia of Type Strains, Phase IV (KMG-IV): sequencing the most valuable type-strain genomes for metagenomic binning, comparative biology and taxonomic classification.</title>
        <authorList>
            <person name="Goeker M."/>
        </authorList>
    </citation>
    <scope>NUCLEOTIDE SEQUENCE [LARGE SCALE GENOMIC DNA]</scope>
    <source>
        <strain evidence="7 8">DSM 22198</strain>
    </source>
</reference>
<proteinExistence type="inferred from homology"/>
<feature type="domain" description="ABC transmembrane type-2" evidence="6">
    <location>
        <begin position="52"/>
        <end position="281"/>
    </location>
</feature>
<accession>A0A7X0B1U8</accession>
<dbReference type="PIRSF" id="PIRSF006648">
    <property type="entry name" value="DrrB"/>
    <property type="match status" value="1"/>
</dbReference>
<dbReference type="Pfam" id="PF01061">
    <property type="entry name" value="ABC2_membrane"/>
    <property type="match status" value="1"/>
</dbReference>
<comment type="caution">
    <text evidence="7">The sequence shown here is derived from an EMBL/GenBank/DDBJ whole genome shotgun (WGS) entry which is preliminary data.</text>
</comment>
<evidence type="ECO:0000259" key="6">
    <source>
        <dbReference type="PROSITE" id="PS51012"/>
    </source>
</evidence>
<keyword evidence="3 5" id="KW-1133">Transmembrane helix</keyword>
<gene>
    <name evidence="7" type="ORF">FHS74_003214</name>
</gene>
<comment type="subcellular location">
    <subcellularLocation>
        <location evidence="5">Cell inner membrane</location>
        <topology evidence="5">Multi-pass membrane protein</topology>
    </subcellularLocation>
    <subcellularLocation>
        <location evidence="1">Membrane</location>
        <topology evidence="1">Multi-pass membrane protein</topology>
    </subcellularLocation>
</comment>
<feature type="transmembrane region" description="Helical" evidence="5">
    <location>
        <begin position="88"/>
        <end position="115"/>
    </location>
</feature>
<evidence type="ECO:0000313" key="8">
    <source>
        <dbReference type="Proteomes" id="UP000539175"/>
    </source>
</evidence>
<dbReference type="PROSITE" id="PS51012">
    <property type="entry name" value="ABC_TM2"/>
    <property type="match status" value="1"/>
</dbReference>
<sequence length="286" mass="30235">MDMPANGAGGGLGAEMPLPAGAYRPERRRHHGRFNTLGFLTLLGREVKRLRKLAMLFLVAPGLSAALYFTVFAFGLGDKRGTPEGDAILAFLVPGLVTLSLLTQAVQIPSFSILYAKMEGAILDQLMAPIGAAEMLAAYVLSAMAAGIASGAAVWVGFLVFWQAPMADPALVLLFVVLGATMMATFGVLTGLISVKWDHLSAAMTFVFTPLIFLSGLFAPVEGMPPVLRAIVQANPIFYAIDGVRMGFLGQGQAHPALAILVLTVVDVALLAVAGTLLHRGYRLRN</sequence>
<dbReference type="InterPro" id="IPR013525">
    <property type="entry name" value="ABC2_TM"/>
</dbReference>
<dbReference type="GO" id="GO:0043190">
    <property type="term" value="C:ATP-binding cassette (ABC) transporter complex"/>
    <property type="evidence" value="ECO:0007669"/>
    <property type="project" value="InterPro"/>
</dbReference>
<dbReference type="InterPro" id="IPR052522">
    <property type="entry name" value="ABC-2_transport_permease"/>
</dbReference>
<feature type="transmembrane region" description="Helical" evidence="5">
    <location>
        <begin position="257"/>
        <end position="278"/>
    </location>
</feature>
<dbReference type="GO" id="GO:0140359">
    <property type="term" value="F:ABC-type transporter activity"/>
    <property type="evidence" value="ECO:0007669"/>
    <property type="project" value="InterPro"/>
</dbReference>
<evidence type="ECO:0000256" key="1">
    <source>
        <dbReference type="ARBA" id="ARBA00004141"/>
    </source>
</evidence>
<keyword evidence="2 5" id="KW-0812">Transmembrane</keyword>
<keyword evidence="5" id="KW-1003">Cell membrane</keyword>
<dbReference type="EMBL" id="JACIIZ010000008">
    <property type="protein sequence ID" value="MBB6252654.1"/>
    <property type="molecule type" value="Genomic_DNA"/>
</dbReference>
<keyword evidence="4 5" id="KW-0472">Membrane</keyword>
<protein>
    <recommendedName>
        <fullName evidence="5">Transport permease protein</fullName>
    </recommendedName>
</protein>
<keyword evidence="8" id="KW-1185">Reference proteome</keyword>
<name>A0A7X0B1U8_9PROT</name>
<comment type="similarity">
    <text evidence="5">Belongs to the ABC-2 integral membrane protein family.</text>
</comment>
<dbReference type="PANTHER" id="PTHR43332:SF1">
    <property type="entry name" value="TRANSPORT PERMEASE PROTEIN"/>
    <property type="match status" value="1"/>
</dbReference>
<evidence type="ECO:0000256" key="3">
    <source>
        <dbReference type="ARBA" id="ARBA00022989"/>
    </source>
</evidence>
<dbReference type="PANTHER" id="PTHR43332">
    <property type="entry name" value="INNER MEMBRANE TRANSPORT PERMEASE YADH-RELATED"/>
    <property type="match status" value="1"/>
</dbReference>
<dbReference type="RefSeq" id="WP_184802270.1">
    <property type="nucleotide sequence ID" value="NZ_JACIIZ010000008.1"/>
</dbReference>